<dbReference type="PRINTS" id="PR00032">
    <property type="entry name" value="HTHARAC"/>
</dbReference>
<dbReference type="InterPro" id="IPR018060">
    <property type="entry name" value="HTH_AraC"/>
</dbReference>
<evidence type="ECO:0000256" key="2">
    <source>
        <dbReference type="ARBA" id="ARBA00023125"/>
    </source>
</evidence>
<evidence type="ECO:0000256" key="1">
    <source>
        <dbReference type="ARBA" id="ARBA00023015"/>
    </source>
</evidence>
<dbReference type="InterPro" id="IPR009057">
    <property type="entry name" value="Homeodomain-like_sf"/>
</dbReference>
<dbReference type="InterPro" id="IPR050204">
    <property type="entry name" value="AraC_XylS_family_regulators"/>
</dbReference>
<reference evidence="6 7" key="1">
    <citation type="submission" date="2024-08" db="EMBL/GenBank/DDBJ databases">
        <title>Whole-genome sequencing of halo(alkali)philic microorganisms from hypersaline lakes.</title>
        <authorList>
            <person name="Sorokin D.Y."/>
            <person name="Merkel A.Y."/>
            <person name="Messina E."/>
            <person name="Yakimov M."/>
        </authorList>
    </citation>
    <scope>NUCLEOTIDE SEQUENCE [LARGE SCALE GENOMIC DNA]</scope>
    <source>
        <strain evidence="6 7">AB-hyl4</strain>
    </source>
</reference>
<gene>
    <name evidence="6" type="ORF">ACERK3_06025</name>
</gene>
<evidence type="ECO:0000313" key="7">
    <source>
        <dbReference type="Proteomes" id="UP001575105"/>
    </source>
</evidence>
<keyword evidence="1" id="KW-0805">Transcription regulation</keyword>
<dbReference type="Gene3D" id="1.10.10.60">
    <property type="entry name" value="Homeodomain-like"/>
    <property type="match status" value="2"/>
</dbReference>
<dbReference type="PROSITE" id="PS01124">
    <property type="entry name" value="HTH_ARAC_FAMILY_2"/>
    <property type="match status" value="1"/>
</dbReference>
<evidence type="ECO:0000313" key="6">
    <source>
        <dbReference type="EMBL" id="MFA9477851.1"/>
    </source>
</evidence>
<feature type="region of interest" description="Disordered" evidence="4">
    <location>
        <begin position="1"/>
        <end position="20"/>
    </location>
</feature>
<dbReference type="Pfam" id="PF12833">
    <property type="entry name" value="HTH_18"/>
    <property type="match status" value="1"/>
</dbReference>
<name>A0ABV4U535_9BACT</name>
<comment type="caution">
    <text evidence="6">The sequence shown here is derived from an EMBL/GenBank/DDBJ whole genome shotgun (WGS) entry which is preliminary data.</text>
</comment>
<feature type="domain" description="HTH araC/xylS-type" evidence="5">
    <location>
        <begin position="206"/>
        <end position="304"/>
    </location>
</feature>
<dbReference type="SUPFAM" id="SSF46689">
    <property type="entry name" value="Homeodomain-like"/>
    <property type="match status" value="2"/>
</dbReference>
<evidence type="ECO:0000256" key="3">
    <source>
        <dbReference type="ARBA" id="ARBA00023163"/>
    </source>
</evidence>
<accession>A0ABV4U535</accession>
<protein>
    <submittedName>
        <fullName evidence="6">Helix-turn-helix domain-containing protein</fullName>
    </submittedName>
</protein>
<dbReference type="InterPro" id="IPR020449">
    <property type="entry name" value="Tscrpt_reg_AraC-type_HTH"/>
</dbReference>
<keyword evidence="7" id="KW-1185">Reference proteome</keyword>
<keyword evidence="3" id="KW-0804">Transcription</keyword>
<organism evidence="6 7">
    <name type="scientific">Natronomicrosphaera hydrolytica</name>
    <dbReference type="NCBI Taxonomy" id="3242702"/>
    <lineage>
        <taxon>Bacteria</taxon>
        <taxon>Pseudomonadati</taxon>
        <taxon>Planctomycetota</taxon>
        <taxon>Phycisphaerae</taxon>
        <taxon>Phycisphaerales</taxon>
        <taxon>Phycisphaeraceae</taxon>
        <taxon>Natronomicrosphaera</taxon>
    </lineage>
</organism>
<dbReference type="PANTHER" id="PTHR46796">
    <property type="entry name" value="HTH-TYPE TRANSCRIPTIONAL ACTIVATOR RHAS-RELATED"/>
    <property type="match status" value="1"/>
</dbReference>
<dbReference type="SMART" id="SM00342">
    <property type="entry name" value="HTH_ARAC"/>
    <property type="match status" value="1"/>
</dbReference>
<evidence type="ECO:0000259" key="5">
    <source>
        <dbReference type="PROSITE" id="PS01124"/>
    </source>
</evidence>
<dbReference type="Proteomes" id="UP001575105">
    <property type="component" value="Unassembled WGS sequence"/>
</dbReference>
<keyword evidence="2" id="KW-0238">DNA-binding</keyword>
<dbReference type="RefSeq" id="WP_425344776.1">
    <property type="nucleotide sequence ID" value="NZ_JBGUBD010000003.1"/>
</dbReference>
<proteinExistence type="predicted"/>
<evidence type="ECO:0000256" key="4">
    <source>
        <dbReference type="SAM" id="MobiDB-lite"/>
    </source>
</evidence>
<sequence length="308" mass="33075">MAASTLSRGGRGSEAGEASASRGEAALRDLCGRLFYEPSRLAQTLTHAITEPFHIAGHVHTDVLQLDLLVGCAGEAWLDDCAVGPLEGLTALVAYPGQRHGYRLEPGPHGGGRVYHLKLTLEPSEAVVRERLFAGPVTGLGSNAPLVAAFRAVTRLGLVAPTGSSPLLLVRLAELLCLWPSDATEAGAYGTPLDSADQQQLDDRLSGAFELVEQRLSDPPTLDELASVAHLSPRHFARRFRQLCGCTPHAYVTARRFALARQLLTQDQLKISHVADALGFGSVATFSRWFTQHAGVNPSQYRQDPTVM</sequence>
<dbReference type="EMBL" id="JBGUBD010000003">
    <property type="protein sequence ID" value="MFA9477851.1"/>
    <property type="molecule type" value="Genomic_DNA"/>
</dbReference>